<organism evidence="6 7">
    <name type="scientific">Zymoseptoria tritici ST99CH_1A5</name>
    <dbReference type="NCBI Taxonomy" id="1276529"/>
    <lineage>
        <taxon>Eukaryota</taxon>
        <taxon>Fungi</taxon>
        <taxon>Dikarya</taxon>
        <taxon>Ascomycota</taxon>
        <taxon>Pezizomycotina</taxon>
        <taxon>Dothideomycetes</taxon>
        <taxon>Dothideomycetidae</taxon>
        <taxon>Mycosphaerellales</taxon>
        <taxon>Mycosphaerellaceae</taxon>
        <taxon>Zymoseptoria</taxon>
    </lineage>
</organism>
<reference evidence="6 7" key="1">
    <citation type="submission" date="2016-10" db="EMBL/GenBank/DDBJ databases">
        <authorList>
            <person name="Varghese N."/>
        </authorList>
    </citation>
    <scope>NUCLEOTIDE SEQUENCE [LARGE SCALE GENOMIC DNA]</scope>
</reference>
<dbReference type="InterPro" id="IPR018392">
    <property type="entry name" value="LysM"/>
</dbReference>
<dbReference type="InterPro" id="IPR052210">
    <property type="entry name" value="LysM1-like"/>
</dbReference>
<dbReference type="PROSITE" id="PS51782">
    <property type="entry name" value="LYSM"/>
    <property type="match status" value="2"/>
</dbReference>
<dbReference type="Proteomes" id="UP000215453">
    <property type="component" value="Chromosome 7"/>
</dbReference>
<evidence type="ECO:0000313" key="6">
    <source>
        <dbReference type="EMBL" id="SMY26447.1"/>
    </source>
</evidence>
<accession>A0A1Y6LPY5</accession>
<dbReference type="InterPro" id="IPR036779">
    <property type="entry name" value="LysM_dom_sf"/>
</dbReference>
<keyword evidence="1" id="KW-0147">Chitin-binding</keyword>
<keyword evidence="2" id="KW-0732">Signal</keyword>
<feature type="compositionally biased region" description="Low complexity" evidence="4">
    <location>
        <begin position="435"/>
        <end position="452"/>
    </location>
</feature>
<dbReference type="AlphaFoldDB" id="A0A1Y6LPY5"/>
<dbReference type="PANTHER" id="PTHR34997:SF2">
    <property type="entry name" value="LYSM DOMAIN-CONTAINING PROTEIN-RELATED"/>
    <property type="match status" value="1"/>
</dbReference>
<sequence>MALNTTMFSLYPAMDAVQQLQLAQGFGWSEGCLSAMNMTLNCDSSLFRMAGDVDSYFWSVSNVTQLCTDVCIRDASDWVVKVEESCEDQTYTISGKLVPVDVIPSQFNEGLNFACLKPNYLSITIGSSKDNATGDANSSNSANASLELGALRTSDDLSIFRAGSALFSSNVGNTTETGDPEMTKWCFLVSQNVQGVVAEPDDCENDSDNIFCTDPDSQSRLANLYPDNVLCDPCVLSMMWFRLSSQFLPDNDNSDWLAEQYLDMTDICNATLPEVVIRALPDYAMAPPPPPMASNSTGNITSNATCEDRLITLDTSGCDEQAKKYNISTGDLRFASRSRNCSSTKEICAPEGCHLEKVGFNSSCDALAAAYSSPSLNITTSLFLGWNRHILGLCNNLTMDQYVCASPPGGFYELPPPLPGSDSNGSGPVRGGQGSDSTSSSNSSLTASMSMAPNSTAAGQTSMPITNSTSAVSPTTTLPFPTQSGITPDCNKYMDAKKGDHCSKFAADNGISEEQLYDWNPILGKNGADCDTQFQASTEYCVGISSASSGTSNAATSAAATLNAATSDVATPSSTSSISPPMQSGISSKCNKFDVAKKGDYCSKFATDHGISADDLYTWNPILGENGNDCDTLFQAGVLYCIGVSS</sequence>
<evidence type="ECO:0000256" key="1">
    <source>
        <dbReference type="ARBA" id="ARBA00022669"/>
    </source>
</evidence>
<name>A0A1Y6LPY5_ZYMTR</name>
<feature type="domain" description="LysM" evidence="5">
    <location>
        <begin position="492"/>
        <end position="542"/>
    </location>
</feature>
<keyword evidence="3" id="KW-0843">Virulence</keyword>
<dbReference type="EMBL" id="LT882682">
    <property type="protein sequence ID" value="SMY26447.1"/>
    <property type="molecule type" value="Genomic_DNA"/>
</dbReference>
<feature type="domain" description="LysM" evidence="5">
    <location>
        <begin position="592"/>
        <end position="642"/>
    </location>
</feature>
<evidence type="ECO:0000313" key="7">
    <source>
        <dbReference type="Proteomes" id="UP000215453"/>
    </source>
</evidence>
<evidence type="ECO:0000256" key="2">
    <source>
        <dbReference type="ARBA" id="ARBA00022729"/>
    </source>
</evidence>
<dbReference type="SUPFAM" id="SSF54106">
    <property type="entry name" value="LysM domain"/>
    <property type="match status" value="1"/>
</dbReference>
<evidence type="ECO:0000256" key="4">
    <source>
        <dbReference type="SAM" id="MobiDB-lite"/>
    </source>
</evidence>
<dbReference type="GO" id="GO:0008061">
    <property type="term" value="F:chitin binding"/>
    <property type="evidence" value="ECO:0007669"/>
    <property type="project" value="UniProtKB-KW"/>
</dbReference>
<dbReference type="Pfam" id="PF01476">
    <property type="entry name" value="LysM"/>
    <property type="match status" value="2"/>
</dbReference>
<feature type="compositionally biased region" description="Polar residues" evidence="4">
    <location>
        <begin position="453"/>
        <end position="485"/>
    </location>
</feature>
<dbReference type="PANTHER" id="PTHR34997">
    <property type="entry name" value="AM15"/>
    <property type="match status" value="1"/>
</dbReference>
<dbReference type="CDD" id="cd00118">
    <property type="entry name" value="LysM"/>
    <property type="match status" value="2"/>
</dbReference>
<dbReference type="Gene3D" id="3.10.350.10">
    <property type="entry name" value="LysM domain"/>
    <property type="match status" value="2"/>
</dbReference>
<gene>
    <name evidence="6" type="ORF">ZT1A5_G7890</name>
</gene>
<evidence type="ECO:0000256" key="3">
    <source>
        <dbReference type="ARBA" id="ARBA00023026"/>
    </source>
</evidence>
<proteinExistence type="predicted"/>
<protein>
    <recommendedName>
        <fullName evidence="5">LysM domain-containing protein</fullName>
    </recommendedName>
</protein>
<feature type="region of interest" description="Disordered" evidence="4">
    <location>
        <begin position="414"/>
        <end position="485"/>
    </location>
</feature>
<evidence type="ECO:0000259" key="5">
    <source>
        <dbReference type="PROSITE" id="PS51782"/>
    </source>
</evidence>